<feature type="transmembrane region" description="Helical" evidence="1">
    <location>
        <begin position="241"/>
        <end position="264"/>
    </location>
</feature>
<protein>
    <recommendedName>
        <fullName evidence="4">ABC-2 type transport system permease protein</fullName>
    </recommendedName>
</protein>
<gene>
    <name evidence="2" type="ORF">Vau01_040680</name>
</gene>
<dbReference type="PRINTS" id="PR01988">
    <property type="entry name" value="EXPORTERBACE"/>
</dbReference>
<keyword evidence="3" id="KW-1185">Reference proteome</keyword>
<dbReference type="GO" id="GO:0016020">
    <property type="term" value="C:membrane"/>
    <property type="evidence" value="ECO:0007669"/>
    <property type="project" value="InterPro"/>
</dbReference>
<feature type="transmembrane region" description="Helical" evidence="1">
    <location>
        <begin position="157"/>
        <end position="182"/>
    </location>
</feature>
<dbReference type="Proteomes" id="UP000612585">
    <property type="component" value="Unassembled WGS sequence"/>
</dbReference>
<comment type="caution">
    <text evidence="2">The sequence shown here is derived from an EMBL/GenBank/DDBJ whole genome shotgun (WGS) entry which is preliminary data.</text>
</comment>
<reference evidence="2" key="1">
    <citation type="submission" date="2021-01" db="EMBL/GenBank/DDBJ databases">
        <title>Whole genome shotgun sequence of Virgisporangium aurantiacum NBRC 16421.</title>
        <authorList>
            <person name="Komaki H."/>
            <person name="Tamura T."/>
        </authorList>
    </citation>
    <scope>NUCLEOTIDE SEQUENCE</scope>
    <source>
        <strain evidence="2">NBRC 16421</strain>
    </source>
</reference>
<organism evidence="2 3">
    <name type="scientific">Virgisporangium aurantiacum</name>
    <dbReference type="NCBI Taxonomy" id="175570"/>
    <lineage>
        <taxon>Bacteria</taxon>
        <taxon>Bacillati</taxon>
        <taxon>Actinomycetota</taxon>
        <taxon>Actinomycetes</taxon>
        <taxon>Micromonosporales</taxon>
        <taxon>Micromonosporaceae</taxon>
        <taxon>Virgisporangium</taxon>
    </lineage>
</organism>
<keyword evidence="1" id="KW-0812">Transmembrane</keyword>
<evidence type="ECO:0008006" key="4">
    <source>
        <dbReference type="Google" id="ProtNLM"/>
    </source>
</evidence>
<sequence>MTHPGGWPVLRTEWTKLITVRSTPWLAAGTVGLMVAAGAVAVWSLSSTACTVPDACGDEDLTRLALSGVYTGQILAVLTAVMAVTPEYTSGEIRTTLTAVPQRLRVFAAKATVVLAVALAAGVLATLGSLAAAWMILPGRRFDGPGYVAPSLADAPTLRAAGGTVLYLALLAALGFAVAMVFRSGPGAVATVLAGLFILPQVAALMTDEETRELIQRVSPMTAGLAIQATRRLDALPIGPWQGLGVLTAYAAGGLVLALVLFLYRDA</sequence>
<feature type="transmembrane region" description="Helical" evidence="1">
    <location>
        <begin position="113"/>
        <end position="137"/>
    </location>
</feature>
<keyword evidence="1" id="KW-0472">Membrane</keyword>
<accession>A0A8J3Z4D2</accession>
<dbReference type="RefSeq" id="WP_203995067.1">
    <property type="nucleotide sequence ID" value="NZ_BOPG01000024.1"/>
</dbReference>
<name>A0A8J3Z4D2_9ACTN</name>
<proteinExistence type="predicted"/>
<feature type="transmembrane region" description="Helical" evidence="1">
    <location>
        <begin position="25"/>
        <end position="45"/>
    </location>
</feature>
<dbReference type="AlphaFoldDB" id="A0A8J3Z4D2"/>
<dbReference type="EMBL" id="BOPG01000024">
    <property type="protein sequence ID" value="GIJ56552.1"/>
    <property type="molecule type" value="Genomic_DNA"/>
</dbReference>
<keyword evidence="1" id="KW-1133">Transmembrane helix</keyword>
<feature type="transmembrane region" description="Helical" evidence="1">
    <location>
        <begin position="189"/>
        <end position="207"/>
    </location>
</feature>
<evidence type="ECO:0000256" key="1">
    <source>
        <dbReference type="SAM" id="Phobius"/>
    </source>
</evidence>
<dbReference type="InterPro" id="IPR022324">
    <property type="entry name" value="Bacilysin_exporter_BacE_put"/>
</dbReference>
<evidence type="ECO:0000313" key="3">
    <source>
        <dbReference type="Proteomes" id="UP000612585"/>
    </source>
</evidence>
<evidence type="ECO:0000313" key="2">
    <source>
        <dbReference type="EMBL" id="GIJ56552.1"/>
    </source>
</evidence>